<dbReference type="Proteomes" id="UP000187412">
    <property type="component" value="Unassembled WGS sequence"/>
</dbReference>
<dbReference type="Gene3D" id="3.30.950.10">
    <property type="entry name" value="Methyltransferase, Cobalt-precorrin-4 Transmethylase, Domain 2"/>
    <property type="match status" value="1"/>
</dbReference>
<evidence type="ECO:0000256" key="3">
    <source>
        <dbReference type="ARBA" id="ARBA00022603"/>
    </source>
</evidence>
<evidence type="ECO:0000259" key="9">
    <source>
        <dbReference type="Pfam" id="PF00590"/>
    </source>
</evidence>
<reference evidence="11 12" key="1">
    <citation type="submission" date="2016-10" db="EMBL/GenBank/DDBJ databases">
        <title>Paenibacillus species isolates.</title>
        <authorList>
            <person name="Beno S.M."/>
        </authorList>
    </citation>
    <scope>NUCLEOTIDE SEQUENCE [LARGE SCALE GENOMIC DNA]</scope>
    <source>
        <strain evidence="11 12">FSL H7-0744</strain>
    </source>
</reference>
<evidence type="ECO:0000259" key="10">
    <source>
        <dbReference type="Pfam" id="PF01077"/>
    </source>
</evidence>
<dbReference type="Gene3D" id="3.30.413.10">
    <property type="entry name" value="Sulfite Reductase Hemoprotein, domain 1"/>
    <property type="match status" value="1"/>
</dbReference>
<feature type="domain" description="Tetrapyrrole methylase" evidence="9">
    <location>
        <begin position="39"/>
        <end position="250"/>
    </location>
</feature>
<dbReference type="SUPFAM" id="SSF53790">
    <property type="entry name" value="Tetrapyrrole methylase"/>
    <property type="match status" value="1"/>
</dbReference>
<keyword evidence="5" id="KW-0949">S-adenosyl-L-methionine</keyword>
<accession>A0ABX3HAJ5</accession>
<evidence type="ECO:0000256" key="8">
    <source>
        <dbReference type="ARBA" id="ARBA00023014"/>
    </source>
</evidence>
<evidence type="ECO:0000256" key="6">
    <source>
        <dbReference type="ARBA" id="ARBA00022723"/>
    </source>
</evidence>
<dbReference type="SUPFAM" id="SSF56014">
    <property type="entry name" value="Nitrite and sulphite reductase 4Fe-4S domain-like"/>
    <property type="match status" value="1"/>
</dbReference>
<dbReference type="InterPro" id="IPR000878">
    <property type="entry name" value="4pyrrol_Mease"/>
</dbReference>
<dbReference type="InterPro" id="IPR045854">
    <property type="entry name" value="NO2/SO3_Rdtase_4Fe4S_sf"/>
</dbReference>
<sequence>MYLIGQKHLLYIERCSKQKGSMKSGYFVDGGKRMKKQGKLLIIGFGPGALEHITGRALAALEESEAVIGYNTYVELIKPLLKHQEIVGTGMTEEVSRAQEAVRRAEAGQSIAVISSGDAGVYGMAGLVYEVLIERGWKRAGGVEVEVIPGISAIQSCSSLLGAPIMHDACTISLSDHLTPWESIAARVDAAGAADFVIAFYNPRSGKRTRQIEEARSILLRYRDPSTPVGIVKSAYRDRQQTVVTTLQDMLEHEIGMLSTVVVGNSATTVYEGLMVTPRGYERKYSLGAETQALKPHERLRTAAEPWSLAAAAVAAEAAAEVNNAAGPMGSAAAAESGAASAAARTELPKAFASAVSPAVQFEASELEVSPALGSHGYSGTQMALLAELAGDEGQLVYTRDGHFLLRSSGAEQEDKAYRLAEAGLNVSLPGDFVKVKTCGFCELRKKDGLNAAIRLHKLLHGRPVPRELQIGVAGCGMACSSAVLEDIGVVYSKGSFELYLGGKKSGRGPHAGSLVAEGMDEEELIAAVTAIALRYGSQGKINERFYTFFQHGGHNE</sequence>
<dbReference type="Gene3D" id="3.40.1010.10">
    <property type="entry name" value="Cobalt-precorrin-4 Transmethylase, Domain 1"/>
    <property type="match status" value="1"/>
</dbReference>
<keyword evidence="8" id="KW-0411">Iron-sulfur</keyword>
<keyword evidence="7" id="KW-0408">Iron</keyword>
<keyword evidence="12" id="KW-1185">Reference proteome</keyword>
<evidence type="ECO:0000256" key="7">
    <source>
        <dbReference type="ARBA" id="ARBA00023004"/>
    </source>
</evidence>
<evidence type="ECO:0000256" key="2">
    <source>
        <dbReference type="ARBA" id="ARBA00022573"/>
    </source>
</evidence>
<dbReference type="PANTHER" id="PTHR47036:SF1">
    <property type="entry name" value="COBALT-FACTOR III C(17)-METHYLTRANSFERASE-RELATED"/>
    <property type="match status" value="1"/>
</dbReference>
<proteinExistence type="predicted"/>
<feature type="domain" description="Nitrite/sulphite reductase 4Fe-4S" evidence="10">
    <location>
        <begin position="447"/>
        <end position="555"/>
    </location>
</feature>
<dbReference type="Pfam" id="PF01077">
    <property type="entry name" value="NIR_SIR"/>
    <property type="match status" value="1"/>
</dbReference>
<dbReference type="InterPro" id="IPR051810">
    <property type="entry name" value="Precorrin_MeTrfase"/>
</dbReference>
<dbReference type="NCBIfam" id="TIGR01466">
    <property type="entry name" value="cobJ_cbiH"/>
    <property type="match status" value="1"/>
</dbReference>
<name>A0ABX3HAJ5_PAEBO</name>
<evidence type="ECO:0000313" key="11">
    <source>
        <dbReference type="EMBL" id="OMD46699.1"/>
    </source>
</evidence>
<dbReference type="InterPro" id="IPR006067">
    <property type="entry name" value="NO2/SO3_Rdtase_4Fe4S_dom"/>
</dbReference>
<dbReference type="InterPro" id="IPR006363">
    <property type="entry name" value="Cbl_synth_CobJ/CibH_dom"/>
</dbReference>
<comment type="caution">
    <text evidence="11">The sequence shown here is derived from an EMBL/GenBank/DDBJ whole genome shotgun (WGS) entry which is preliminary data.</text>
</comment>
<evidence type="ECO:0000256" key="5">
    <source>
        <dbReference type="ARBA" id="ARBA00022691"/>
    </source>
</evidence>
<dbReference type="PANTHER" id="PTHR47036">
    <property type="entry name" value="COBALT-FACTOR III C(17)-METHYLTRANSFERASE-RELATED"/>
    <property type="match status" value="1"/>
</dbReference>
<gene>
    <name evidence="11" type="ORF">BSK56_16065</name>
</gene>
<keyword evidence="4" id="KW-0808">Transferase</keyword>
<organism evidence="11 12">
    <name type="scientific">Paenibacillus borealis</name>
    <dbReference type="NCBI Taxonomy" id="160799"/>
    <lineage>
        <taxon>Bacteria</taxon>
        <taxon>Bacillati</taxon>
        <taxon>Bacillota</taxon>
        <taxon>Bacilli</taxon>
        <taxon>Bacillales</taxon>
        <taxon>Paenibacillaceae</taxon>
        <taxon>Paenibacillus</taxon>
    </lineage>
</organism>
<evidence type="ECO:0000256" key="1">
    <source>
        <dbReference type="ARBA" id="ARBA00004953"/>
    </source>
</evidence>
<dbReference type="InterPro" id="IPR014776">
    <property type="entry name" value="4pyrrole_Mease_sub2"/>
</dbReference>
<evidence type="ECO:0000256" key="4">
    <source>
        <dbReference type="ARBA" id="ARBA00022679"/>
    </source>
</evidence>
<keyword evidence="6" id="KW-0479">Metal-binding</keyword>
<comment type="pathway">
    <text evidence="1">Cofactor biosynthesis; adenosylcobalamin biosynthesis.</text>
</comment>
<protein>
    <submittedName>
        <fullName evidence="11">Precorrin-3B C(17)-methyltransferase</fullName>
    </submittedName>
</protein>
<dbReference type="Pfam" id="PF00590">
    <property type="entry name" value="TP_methylase"/>
    <property type="match status" value="1"/>
</dbReference>
<keyword evidence="3" id="KW-0489">Methyltransferase</keyword>
<evidence type="ECO:0000313" key="12">
    <source>
        <dbReference type="Proteomes" id="UP000187412"/>
    </source>
</evidence>
<dbReference type="EMBL" id="MPTB01000019">
    <property type="protein sequence ID" value="OMD46699.1"/>
    <property type="molecule type" value="Genomic_DNA"/>
</dbReference>
<dbReference type="InterPro" id="IPR014777">
    <property type="entry name" value="4pyrrole_Mease_sub1"/>
</dbReference>
<dbReference type="CDD" id="cd11646">
    <property type="entry name" value="Precorrin_3B_C17_MT"/>
    <property type="match status" value="1"/>
</dbReference>
<dbReference type="InterPro" id="IPR035996">
    <property type="entry name" value="4pyrrol_Methylase_sf"/>
</dbReference>
<keyword evidence="2" id="KW-0169">Cobalamin biosynthesis</keyword>